<feature type="compositionally biased region" description="Low complexity" evidence="1">
    <location>
        <begin position="98"/>
        <end position="114"/>
    </location>
</feature>
<protein>
    <submittedName>
        <fullName evidence="2">Uncharacterized protein</fullName>
    </submittedName>
</protein>
<dbReference type="OrthoDB" id="5510038at2"/>
<dbReference type="RefSeq" id="WP_012238619.1">
    <property type="nucleotide sequence ID" value="NC_010162.1"/>
</dbReference>
<accession>A9GC85</accession>
<organism evidence="2 3">
    <name type="scientific">Sorangium cellulosum (strain So ce56)</name>
    <name type="common">Polyangium cellulosum (strain So ce56)</name>
    <dbReference type="NCBI Taxonomy" id="448385"/>
    <lineage>
        <taxon>Bacteria</taxon>
        <taxon>Pseudomonadati</taxon>
        <taxon>Myxococcota</taxon>
        <taxon>Polyangia</taxon>
        <taxon>Polyangiales</taxon>
        <taxon>Polyangiaceae</taxon>
        <taxon>Sorangium</taxon>
    </lineage>
</organism>
<feature type="compositionally biased region" description="Basic and acidic residues" evidence="1">
    <location>
        <begin position="72"/>
        <end position="89"/>
    </location>
</feature>
<dbReference type="AlphaFoldDB" id="A9GC85"/>
<sequence>MAGSRRGRGGAVEGAGRREGSAGAGGPTHQLQKEAAATSNLATYVRAIQSAVVNHATKVAGMVDEDEPETVESVRKALRPLDAHREAGARRGQGGAKGEATNSAPAAPPATETGADGGALG</sequence>
<evidence type="ECO:0000256" key="1">
    <source>
        <dbReference type="SAM" id="MobiDB-lite"/>
    </source>
</evidence>
<evidence type="ECO:0000313" key="2">
    <source>
        <dbReference type="EMBL" id="CAN96154.1"/>
    </source>
</evidence>
<reference evidence="2 3" key="1">
    <citation type="journal article" date="2007" name="Nat. Biotechnol.">
        <title>Complete genome sequence of the myxobacterium Sorangium cellulosum.</title>
        <authorList>
            <person name="Schneiker S."/>
            <person name="Perlova O."/>
            <person name="Kaiser O."/>
            <person name="Gerth K."/>
            <person name="Alici A."/>
            <person name="Altmeyer M.O."/>
            <person name="Bartels D."/>
            <person name="Bekel T."/>
            <person name="Beyer S."/>
            <person name="Bode E."/>
            <person name="Bode H.B."/>
            <person name="Bolten C.J."/>
            <person name="Choudhuri J.V."/>
            <person name="Doss S."/>
            <person name="Elnakady Y.A."/>
            <person name="Frank B."/>
            <person name="Gaigalat L."/>
            <person name="Goesmann A."/>
            <person name="Groeger C."/>
            <person name="Gross F."/>
            <person name="Jelsbak L."/>
            <person name="Jelsbak L."/>
            <person name="Kalinowski J."/>
            <person name="Kegler C."/>
            <person name="Knauber T."/>
            <person name="Konietzny S."/>
            <person name="Kopp M."/>
            <person name="Krause L."/>
            <person name="Krug D."/>
            <person name="Linke B."/>
            <person name="Mahmud T."/>
            <person name="Martinez-Arias R."/>
            <person name="McHardy A.C."/>
            <person name="Merai M."/>
            <person name="Meyer F."/>
            <person name="Mormann S."/>
            <person name="Munoz-Dorado J."/>
            <person name="Perez J."/>
            <person name="Pradella S."/>
            <person name="Rachid S."/>
            <person name="Raddatz G."/>
            <person name="Rosenau F."/>
            <person name="Rueckert C."/>
            <person name="Sasse F."/>
            <person name="Scharfe M."/>
            <person name="Schuster S.C."/>
            <person name="Suen G."/>
            <person name="Treuner-Lange A."/>
            <person name="Velicer G.J."/>
            <person name="Vorholter F.-J."/>
            <person name="Weissman K.J."/>
            <person name="Welch R.D."/>
            <person name="Wenzel S.C."/>
            <person name="Whitworth D.E."/>
            <person name="Wilhelm S."/>
            <person name="Wittmann C."/>
            <person name="Bloecker H."/>
            <person name="Puehler A."/>
            <person name="Mueller R."/>
        </authorList>
    </citation>
    <scope>NUCLEOTIDE SEQUENCE [LARGE SCALE GENOMIC DNA]</scope>
    <source>
        <strain evidence="3">So ce56</strain>
    </source>
</reference>
<dbReference type="BioCyc" id="SCEL448385:SCE_RS30775-MONOMER"/>
<dbReference type="STRING" id="448385.sce5990"/>
<keyword evidence="3" id="KW-1185">Reference proteome</keyword>
<dbReference type="HOGENOM" id="CLU_2036523_0_0_7"/>
<name>A9GC85_SORC5</name>
<feature type="region of interest" description="Disordered" evidence="1">
    <location>
        <begin position="64"/>
        <end position="121"/>
    </location>
</feature>
<dbReference type="KEGG" id="scl:sce5990"/>
<feature type="region of interest" description="Disordered" evidence="1">
    <location>
        <begin position="1"/>
        <end position="38"/>
    </location>
</feature>
<dbReference type="Proteomes" id="UP000002139">
    <property type="component" value="Chromosome"/>
</dbReference>
<dbReference type="EMBL" id="AM746676">
    <property type="protein sequence ID" value="CAN96154.1"/>
    <property type="molecule type" value="Genomic_DNA"/>
</dbReference>
<evidence type="ECO:0000313" key="3">
    <source>
        <dbReference type="Proteomes" id="UP000002139"/>
    </source>
</evidence>
<proteinExistence type="predicted"/>
<gene>
    <name evidence="2" type="ordered locus">sce5990</name>
</gene>